<accession>A0A177BXW6</accession>
<sequence>MEYYGMNELPHSYKRYKGLTGYFEKWLLNVAKERGLEIANQVEAEAAKRQKTGGSKSHHILMKDLLPMAEAVAKSGQPSKDISGLADLDDAIRIRKEVTQWYRLQHMSDEEHPFFTSVLADVRKVFKDWIFVTPTQPEAHKNLEESRGNKDQNPFKQVAFIFSYFDDSADMDDSIDGPDTDLNVEAGPYRSKAGTESDQRLISLNPPDAESQVPKADLQIDREFEVLCFLYDLHLLRQRIKIVWSDWSQRKIGTMTAAIVSDLAMAYIQQRVTSLSQELNDDGNGQDILGIVDKLMELIPEDQREVPLSDEGNGLQEYPRDLLCDEAICTMSEYWRLGAAGAAATHELPRHDSFRLRFLLHFKVIGAGKLEAPAMDKFTESLCSADTRSKDWLPFGFQVLLDIQRLLLLENKTMGEIRDDVLDHGLYIEEVMRQHIDYEDKMCDVGEKPGYLSTADFKFSNTYLPTLMRLLDWRLQLHHDDCEEVSGMRNLLFVAAHPIFCGMTMWFYHRMYHSSAINTICWFVVGLAHLYNACRQVGGLNSTWADLEFVIKSQGSSRIFVGGPPTEPDTFYQRVRLALGHSVCEHASDYYRHKIDRPKSVRRQKRGLTNYPLLEAKILAYYQTKSQEKRSSLLHNIFVFLHEDLENAAAKGSSTIPNEEASKTSQVQEKVRIIFRAIAIKRALRTKNKKTRKKNKSKIPYFSDKGALHDKSLHHATSQLAEHELYANFDHFAFFRRAYKIMKRIRTEVLWDSNKALTTLDATQEAPNDLSLLVGLLINLAPPQDKKDPACTAKHALGMKKLKMIAKIMQGFILEQGDLEWKNAEEQMKRRREHGTVPREKLSLEPIQEATTSEINAQVDTLLQIEEKPVKKVALEVPATDQESGTEPPVEPQPVQFRSQAEQFISELADASQPSLFGNKIVQPGNQSNKSFHCGNEPVQSSNQGHKHFRFGNRKHSTFDFDRAVDIAAKARGAPSPFYEAENKKSSRPEDAVIETEPANPFYKFLNQRNSELEDAAVETEAANPFLEFVKKKSSEHEDVAVKPRVISGSAGAPMKPEASSALEAPVLQPEAICSPKGSELKLDPAPEPQRDEVDESAQDENLNTYQGEGDATVTGKLSASHHDMSFPTAVQTHLDQENQGGSDGWSDADEDIEVDGLAEDRTLESHLSKYLAFRQATRAQYPSIASPVSEPQPDGGTCPANPLSLPPRPENITDYVTGGRRPGYYMFDVYHRFTYRSTRSTRQPKYISSTRLDRLLARTRTASEPRRRLVGAVKHRVCHNCYGRCMLGHALLGNVHDAWRHGAVNEDDGWDTDDEWDTDEWCSGDE</sequence>
<proteinExistence type="predicted"/>
<protein>
    <recommendedName>
        <fullName evidence="2">DUF6604 domain-containing protein</fullName>
    </recommendedName>
</protein>
<dbReference type="Pfam" id="PF20253">
    <property type="entry name" value="DUF6604"/>
    <property type="match status" value="1"/>
</dbReference>
<dbReference type="PANTHER" id="PTHR38795">
    <property type="entry name" value="DUF6604 DOMAIN-CONTAINING PROTEIN"/>
    <property type="match status" value="1"/>
</dbReference>
<dbReference type="InParanoid" id="A0A177BXW6"/>
<gene>
    <name evidence="3" type="ORF">CC84DRAFT_1263348</name>
</gene>
<dbReference type="PANTHER" id="PTHR38795:SF1">
    <property type="entry name" value="DUF6604 DOMAIN-CONTAINING PROTEIN"/>
    <property type="match status" value="1"/>
</dbReference>
<evidence type="ECO:0000259" key="2">
    <source>
        <dbReference type="Pfam" id="PF20253"/>
    </source>
</evidence>
<dbReference type="Proteomes" id="UP000077069">
    <property type="component" value="Unassembled WGS sequence"/>
</dbReference>
<feature type="region of interest" description="Disordered" evidence="1">
    <location>
        <begin position="176"/>
        <end position="198"/>
    </location>
</feature>
<feature type="region of interest" description="Disordered" evidence="1">
    <location>
        <begin position="1041"/>
        <end position="1113"/>
    </location>
</feature>
<name>A0A177BXW6_9PLEO</name>
<keyword evidence="4" id="KW-1185">Reference proteome</keyword>
<feature type="region of interest" description="Disordered" evidence="1">
    <location>
        <begin position="1186"/>
        <end position="1210"/>
    </location>
</feature>
<dbReference type="GeneID" id="28768718"/>
<organism evidence="3 4">
    <name type="scientific">Paraphaeosphaeria sporulosa</name>
    <dbReference type="NCBI Taxonomy" id="1460663"/>
    <lineage>
        <taxon>Eukaryota</taxon>
        <taxon>Fungi</taxon>
        <taxon>Dikarya</taxon>
        <taxon>Ascomycota</taxon>
        <taxon>Pezizomycotina</taxon>
        <taxon>Dothideomycetes</taxon>
        <taxon>Pleosporomycetidae</taxon>
        <taxon>Pleosporales</taxon>
        <taxon>Massarineae</taxon>
        <taxon>Didymosphaeriaceae</taxon>
        <taxon>Paraphaeosphaeria</taxon>
    </lineage>
</organism>
<evidence type="ECO:0000313" key="3">
    <source>
        <dbReference type="EMBL" id="OAG00364.1"/>
    </source>
</evidence>
<dbReference type="EMBL" id="KV441559">
    <property type="protein sequence ID" value="OAG00364.1"/>
    <property type="molecule type" value="Genomic_DNA"/>
</dbReference>
<feature type="domain" description="DUF6604" evidence="2">
    <location>
        <begin position="14"/>
        <end position="273"/>
    </location>
</feature>
<dbReference type="InterPro" id="IPR046539">
    <property type="entry name" value="DUF6604"/>
</dbReference>
<evidence type="ECO:0000313" key="4">
    <source>
        <dbReference type="Proteomes" id="UP000077069"/>
    </source>
</evidence>
<feature type="compositionally biased region" description="Basic and acidic residues" evidence="1">
    <location>
        <begin position="1079"/>
        <end position="1092"/>
    </location>
</feature>
<reference evidence="3 4" key="1">
    <citation type="submission" date="2016-05" db="EMBL/GenBank/DDBJ databases">
        <title>Comparative analysis of secretome profiles of manganese(II)-oxidizing ascomycete fungi.</title>
        <authorList>
            <consortium name="DOE Joint Genome Institute"/>
            <person name="Zeiner C.A."/>
            <person name="Purvine S.O."/>
            <person name="Zink E.M."/>
            <person name="Wu S."/>
            <person name="Pasa-Tolic L."/>
            <person name="Chaput D.L."/>
            <person name="Haridas S."/>
            <person name="Grigoriev I.V."/>
            <person name="Santelli C.M."/>
            <person name="Hansel C.M."/>
        </authorList>
    </citation>
    <scope>NUCLEOTIDE SEQUENCE [LARGE SCALE GENOMIC DNA]</scope>
    <source>
        <strain evidence="3 4">AP3s5-JAC2a</strain>
    </source>
</reference>
<dbReference type="OrthoDB" id="5238236at2759"/>
<evidence type="ECO:0000256" key="1">
    <source>
        <dbReference type="SAM" id="MobiDB-lite"/>
    </source>
</evidence>
<dbReference type="RefSeq" id="XP_018030729.1">
    <property type="nucleotide sequence ID" value="XM_018185232.1"/>
</dbReference>
<dbReference type="STRING" id="1460663.A0A177BXW6"/>